<evidence type="ECO:0000256" key="8">
    <source>
        <dbReference type="ARBA" id="ARBA00030473"/>
    </source>
</evidence>
<evidence type="ECO:0000256" key="2">
    <source>
        <dbReference type="ARBA" id="ARBA00006188"/>
    </source>
</evidence>
<dbReference type="Gene3D" id="1.50.10.10">
    <property type="match status" value="1"/>
</dbReference>
<reference evidence="14 15" key="1">
    <citation type="submission" date="2020-07" db="EMBL/GenBank/DDBJ databases">
        <title>Sequencing the genomes of 1000 actinobacteria strains.</title>
        <authorList>
            <person name="Klenk H.-P."/>
        </authorList>
    </citation>
    <scope>NUCLEOTIDE SEQUENCE [LARGE SCALE GENOMIC DNA]</scope>
    <source>
        <strain evidence="14 15">DSM 23987</strain>
    </source>
</reference>
<dbReference type="RefSeq" id="WP_179421143.1">
    <property type="nucleotide sequence ID" value="NZ_JACCAB010000001.1"/>
</dbReference>
<keyword evidence="15" id="KW-1185">Reference proteome</keyword>
<proteinExistence type="inferred from homology"/>
<dbReference type="SUPFAM" id="SSF48208">
    <property type="entry name" value="Six-hairpin glycosidases"/>
    <property type="match status" value="1"/>
</dbReference>
<dbReference type="EC" id="3.2.1.28" evidence="3"/>
<evidence type="ECO:0000256" key="3">
    <source>
        <dbReference type="ARBA" id="ARBA00012757"/>
    </source>
</evidence>
<comment type="pathway">
    <text evidence="11">Glycan degradation; trehalose degradation; D-glucose from alpha,alpha-trehalose: step 1/1.</text>
</comment>
<dbReference type="Proteomes" id="UP000573599">
    <property type="component" value="Unassembled WGS sequence"/>
</dbReference>
<dbReference type="GO" id="GO:0004555">
    <property type="term" value="F:alpha,alpha-trehalase activity"/>
    <property type="evidence" value="ECO:0007669"/>
    <property type="project" value="UniProtKB-EC"/>
</dbReference>
<gene>
    <name evidence="14" type="ORF">BJ986_001182</name>
</gene>
<name>A0A852WKD1_9MICO</name>
<dbReference type="InterPro" id="IPR011613">
    <property type="entry name" value="GH15-like"/>
</dbReference>
<dbReference type="PANTHER" id="PTHR31616">
    <property type="entry name" value="TREHALASE"/>
    <property type="match status" value="1"/>
</dbReference>
<evidence type="ECO:0000256" key="6">
    <source>
        <dbReference type="ARBA" id="ARBA00023277"/>
    </source>
</evidence>
<dbReference type="AlphaFoldDB" id="A0A852WKD1"/>
<evidence type="ECO:0000313" key="14">
    <source>
        <dbReference type="EMBL" id="NYG06695.1"/>
    </source>
</evidence>
<evidence type="ECO:0000256" key="11">
    <source>
        <dbReference type="ARBA" id="ARBA00060615"/>
    </source>
</evidence>
<evidence type="ECO:0000256" key="9">
    <source>
        <dbReference type="ARBA" id="ARBA00031637"/>
    </source>
</evidence>
<feature type="domain" description="Trehalase-like N-terminal" evidence="13">
    <location>
        <begin position="28"/>
        <end position="102"/>
    </location>
</feature>
<evidence type="ECO:0000256" key="4">
    <source>
        <dbReference type="ARBA" id="ARBA00019905"/>
    </source>
</evidence>
<evidence type="ECO:0000256" key="7">
    <source>
        <dbReference type="ARBA" id="ARBA00023295"/>
    </source>
</evidence>
<evidence type="ECO:0000259" key="12">
    <source>
        <dbReference type="Pfam" id="PF00723"/>
    </source>
</evidence>
<accession>A0A852WKD1</accession>
<dbReference type="InterPro" id="IPR045582">
    <property type="entry name" value="Trehalase-like_N"/>
</dbReference>
<dbReference type="GO" id="GO:0005993">
    <property type="term" value="P:trehalose catabolic process"/>
    <property type="evidence" value="ECO:0007669"/>
    <property type="project" value="TreeGrafter"/>
</dbReference>
<comment type="cofactor">
    <cofactor evidence="10">
        <name>phosphate</name>
        <dbReference type="ChEBI" id="CHEBI:43474"/>
    </cofactor>
</comment>
<evidence type="ECO:0000259" key="13">
    <source>
        <dbReference type="Pfam" id="PF19291"/>
    </source>
</evidence>
<dbReference type="InterPro" id="IPR012341">
    <property type="entry name" value="6hp_glycosidase-like_sf"/>
</dbReference>
<organism evidence="14 15">
    <name type="scientific">Pedococcus badiiscoriae</name>
    <dbReference type="NCBI Taxonomy" id="642776"/>
    <lineage>
        <taxon>Bacteria</taxon>
        <taxon>Bacillati</taxon>
        <taxon>Actinomycetota</taxon>
        <taxon>Actinomycetes</taxon>
        <taxon>Micrococcales</taxon>
        <taxon>Intrasporangiaceae</taxon>
        <taxon>Pedococcus</taxon>
    </lineage>
</organism>
<keyword evidence="5" id="KW-0378">Hydrolase</keyword>
<protein>
    <recommendedName>
        <fullName evidence="4">Trehalase</fullName>
        <ecNumber evidence="3">3.2.1.28</ecNumber>
    </recommendedName>
    <alternativeName>
        <fullName evidence="8">Alpha,alpha-trehalase</fullName>
    </alternativeName>
    <alternativeName>
        <fullName evidence="9">Alpha,alpha-trehalose glucohydrolase</fullName>
    </alternativeName>
</protein>
<keyword evidence="7" id="KW-0326">Glycosidase</keyword>
<dbReference type="FunFam" id="1.50.10.10:FF:000005">
    <property type="entry name" value="Glycosyl hydrolase, glucoamylase"/>
    <property type="match status" value="1"/>
</dbReference>
<dbReference type="Pfam" id="PF00723">
    <property type="entry name" value="Glyco_hydro_15"/>
    <property type="match status" value="1"/>
</dbReference>
<dbReference type="PANTHER" id="PTHR31616:SF10">
    <property type="entry name" value="TREHALASE"/>
    <property type="match status" value="1"/>
</dbReference>
<comment type="caution">
    <text evidence="14">The sequence shown here is derived from an EMBL/GenBank/DDBJ whole genome shotgun (WGS) entry which is preliminary data.</text>
</comment>
<dbReference type="InterPro" id="IPR008928">
    <property type="entry name" value="6-hairpin_glycosidase_sf"/>
</dbReference>
<sequence>MAATVSPTESSSAGRGREQRIVRSPFPRIGDYAFVSDCQVTALIAPSGNVEWMCLPRMDSPSVFGAILDRDAGGFRLGPADMLVPTARRYLPGTMILETSWGTPSGWIIVRDALLMGPWHHETERAHRYRRAPTDYDAEHVLLRTIRCVNGEVQLALNCAPVFDYGRRQAVWSFFGEDYHSAVAQGNGHDLKVRLTTDMRLGIEGPQATVRTLMKEGDTHYAALSWTEHEPPMTFADAYRRQVWTAHHWQHWLARGKFPDHPWRTHLERSALTLKGLSYAPTGALIAAPTTSLPETPKGERNWDYRYTWIRDSTLALWALDTLGFDWEASDFFWFIADLAESSDVLQIMYGIAGEKDLSESTLDHLTGYDGARPVRIGNGAFDQKQHDVWGAILDSVWIHTKSRDTLDERLWPILSAFVEAAIEHWREPDRGIWEVRGEPRHFTSSKVMCWVAADRGSKLARVRENFELAQRWQEAADEIHADICAHGVDDRGVFTQHYDTDALDASNLLMPLVGFLPADDPRLHDTVVAIADELTDDGLVLRYRVEETDDGLSGEEGTFTICSFWLVSCLAIVGEKHRARRLCERLLNLATPLGLYAEEIDAASGRHLGNFPQAFTHLGLINAVLKVIAAEELDDDEPLSP</sequence>
<evidence type="ECO:0000256" key="1">
    <source>
        <dbReference type="ARBA" id="ARBA00001576"/>
    </source>
</evidence>
<comment type="similarity">
    <text evidence="2">Belongs to the glycosyl hydrolase 15 family.</text>
</comment>
<keyword evidence="6" id="KW-0119">Carbohydrate metabolism</keyword>
<evidence type="ECO:0000256" key="10">
    <source>
        <dbReference type="ARBA" id="ARBA00053030"/>
    </source>
</evidence>
<dbReference type="Pfam" id="PF19291">
    <property type="entry name" value="TREH_N"/>
    <property type="match status" value="1"/>
</dbReference>
<feature type="domain" description="GH15-like" evidence="12">
    <location>
        <begin position="266"/>
        <end position="625"/>
    </location>
</feature>
<evidence type="ECO:0000313" key="15">
    <source>
        <dbReference type="Proteomes" id="UP000573599"/>
    </source>
</evidence>
<comment type="catalytic activity">
    <reaction evidence="1">
        <text>alpha,alpha-trehalose + H2O = alpha-D-glucose + beta-D-glucose</text>
        <dbReference type="Rhea" id="RHEA:32675"/>
        <dbReference type="ChEBI" id="CHEBI:15377"/>
        <dbReference type="ChEBI" id="CHEBI:15903"/>
        <dbReference type="ChEBI" id="CHEBI:16551"/>
        <dbReference type="ChEBI" id="CHEBI:17925"/>
        <dbReference type="EC" id="3.2.1.28"/>
    </reaction>
</comment>
<dbReference type="EMBL" id="JACCAB010000001">
    <property type="protein sequence ID" value="NYG06695.1"/>
    <property type="molecule type" value="Genomic_DNA"/>
</dbReference>
<evidence type="ECO:0000256" key="5">
    <source>
        <dbReference type="ARBA" id="ARBA00022801"/>
    </source>
</evidence>